<dbReference type="InterPro" id="IPR000873">
    <property type="entry name" value="AMP-dep_synth/lig_dom"/>
</dbReference>
<name>A0A9J5XVZ5_SOLCO</name>
<evidence type="ECO:0000259" key="10">
    <source>
        <dbReference type="Pfam" id="PF00501"/>
    </source>
</evidence>
<evidence type="ECO:0000256" key="7">
    <source>
        <dbReference type="ARBA" id="ARBA00023051"/>
    </source>
</evidence>
<dbReference type="AlphaFoldDB" id="A0A9J5XVZ5"/>
<keyword evidence="13" id="KW-1185">Reference proteome</keyword>
<dbReference type="PANTHER" id="PTHR30249:SF0">
    <property type="entry name" value="PLASTIDAL GLYCOLATE_GLYCERATE TRANSLOCATOR 1, CHLOROPLASTIC"/>
    <property type="match status" value="1"/>
</dbReference>
<evidence type="ECO:0000256" key="1">
    <source>
        <dbReference type="ARBA" id="ARBA00004141"/>
    </source>
</evidence>
<dbReference type="FunFam" id="3.40.50.12780:FF:000003">
    <property type="entry name" value="Long-chain-fatty-acid--CoA ligase FadD"/>
    <property type="match status" value="1"/>
</dbReference>
<feature type="transmembrane region" description="Helical" evidence="9">
    <location>
        <begin position="633"/>
        <end position="652"/>
    </location>
</feature>
<evidence type="ECO:0000256" key="4">
    <source>
        <dbReference type="ARBA" id="ARBA00022598"/>
    </source>
</evidence>
<feature type="transmembrane region" description="Helical" evidence="9">
    <location>
        <begin position="950"/>
        <end position="974"/>
    </location>
</feature>
<feature type="transmembrane region" description="Helical" evidence="9">
    <location>
        <begin position="561"/>
        <end position="580"/>
    </location>
</feature>
<keyword evidence="6 9" id="KW-1133">Transmembrane helix</keyword>
<dbReference type="Gene3D" id="3.30.300.30">
    <property type="match status" value="1"/>
</dbReference>
<evidence type="ECO:0000256" key="6">
    <source>
        <dbReference type="ARBA" id="ARBA00022989"/>
    </source>
</evidence>
<comment type="pathway">
    <text evidence="2">Phytoalexin biosynthesis; 3,4',5-trihydroxystilbene biosynthesis; 3,4',5-trihydroxystilbene from trans-4-coumarate: step 1/2.</text>
</comment>
<dbReference type="Proteomes" id="UP000824120">
    <property type="component" value="Chromosome 8"/>
</dbReference>
<dbReference type="InterPro" id="IPR045851">
    <property type="entry name" value="AMP-bd_C_sf"/>
</dbReference>
<keyword evidence="5 9" id="KW-0812">Transmembrane</keyword>
<sequence>MATFLKTKLNSHAIEGGEESGNGEVEKNPSKTLSFPFWYSAETGIYSSKYPSIKLPEDPFLDVVSFIFSHKNGGVSALVDSSSGISISYSELYPMVKSMASGLHQRGVSKGDVVLILLPNSIYFPVILLGVLALGAIATTMNPFSNLLEIKKQALDCCVTLAFTSNDKVDKLSTLDIPVIVVPEILVSGSNCSESSVFYELISCDPNWDSRPKISQQDTAAILYSSGTTGVGKGVILTHGNFIAMVETFVRFEASQYEYSSSENVYLDVTPMFHVYGLSLFVMGLLSLGTTIVVMSKFDADEMVKAIERYNVTHFPLVPPLLMALTRRAKEGASSSMKSLKQVSCGAAPVNPKSIEDFFHTLPDVDFIQGYGMTESTAIGTRGYNTEKLHNYSSVGLLAPNMQAKVVDWITGSTLAPNCMGELWLCGPGVMKGYLNNLEATKSTIDDNGYLHTGDIAYFDEEGYLYVIDRLKETIKYKGFQIAPADLEAVLVSHPDIIDAAVIGARDEEAGEIPVAFVVKRDGCAVSQTDVISFVTKQVAPFKKIRKVYFRASIPRCKNTSCLVFGAVHLLVSLGIILAMDKLLKKAFVEAAIKFPSALFGMFCTFAVLTILDSVVPKAAEGLMNFFEPALLFIQRWLPLFYVPSLVVLPLAVKDVPAASGAKICFILVGGWLASLCVAGFTAISVRKMVKTEMIPAEPMAKPSPFSSLEMWTWSGIFLASFVGALYYPTALGTSARTCLPFLLSSTVLGYLVGSGLPSAVKKVFHPIICCAVSADLAAIAFGYLSKSGLDPVLGDYLTKAASNPGAGDILMGFLGSVIISFAFSMFKQRKLVKRHAAEIFTSVIISTLFSLYSTALIGRLIGLEPNLTISILPRCITVALALSIVSLFEGVNSSLTAAVVVLTGLVGANFVQAVLDKLGFNDPIARGIATASSAHGLGTAALSAKEPEALPFCAIAYALTGIFGSLICSVPAVRQSLLAIVG</sequence>
<dbReference type="CDD" id="cd05904">
    <property type="entry name" value="4CL"/>
    <property type="match status" value="1"/>
</dbReference>
<evidence type="ECO:0008006" key="14">
    <source>
        <dbReference type="Google" id="ProtNLM"/>
    </source>
</evidence>
<organism evidence="12 13">
    <name type="scientific">Solanum commersonii</name>
    <name type="common">Commerson's wild potato</name>
    <name type="synonym">Commerson's nightshade</name>
    <dbReference type="NCBI Taxonomy" id="4109"/>
    <lineage>
        <taxon>Eukaryota</taxon>
        <taxon>Viridiplantae</taxon>
        <taxon>Streptophyta</taxon>
        <taxon>Embryophyta</taxon>
        <taxon>Tracheophyta</taxon>
        <taxon>Spermatophyta</taxon>
        <taxon>Magnoliopsida</taxon>
        <taxon>eudicotyledons</taxon>
        <taxon>Gunneridae</taxon>
        <taxon>Pentapetalae</taxon>
        <taxon>asterids</taxon>
        <taxon>lamiids</taxon>
        <taxon>Solanales</taxon>
        <taxon>Solanaceae</taxon>
        <taxon>Solanoideae</taxon>
        <taxon>Solaneae</taxon>
        <taxon>Solanum</taxon>
    </lineage>
</organism>
<evidence type="ECO:0000313" key="13">
    <source>
        <dbReference type="Proteomes" id="UP000824120"/>
    </source>
</evidence>
<gene>
    <name evidence="12" type="ORF">H5410_043013</name>
</gene>
<feature type="domain" description="AMP-dependent synthetase/ligase" evidence="10">
    <location>
        <begin position="72"/>
        <end position="435"/>
    </location>
</feature>
<evidence type="ECO:0000313" key="12">
    <source>
        <dbReference type="EMBL" id="KAG5592499.1"/>
    </source>
</evidence>
<evidence type="ECO:0000256" key="3">
    <source>
        <dbReference type="ARBA" id="ARBA00006432"/>
    </source>
</evidence>
<reference evidence="12 13" key="1">
    <citation type="submission" date="2020-09" db="EMBL/GenBank/DDBJ databases">
        <title>De no assembly of potato wild relative species, Solanum commersonii.</title>
        <authorList>
            <person name="Cho K."/>
        </authorList>
    </citation>
    <scope>NUCLEOTIDE SEQUENCE [LARGE SCALE GENOMIC DNA]</scope>
    <source>
        <strain evidence="12">LZ3.2</strain>
        <tissue evidence="12">Leaf</tissue>
    </source>
</reference>
<accession>A0A9J5XVZ5</accession>
<dbReference type="Gene3D" id="3.40.50.12780">
    <property type="entry name" value="N-terminal domain of ligase-like"/>
    <property type="match status" value="1"/>
</dbReference>
<dbReference type="OrthoDB" id="10253869at2759"/>
<dbReference type="Pfam" id="PF00501">
    <property type="entry name" value="AMP-binding"/>
    <property type="match status" value="1"/>
</dbReference>
<feature type="transmembrane region" description="Helical" evidence="9">
    <location>
        <begin position="273"/>
        <end position="295"/>
    </location>
</feature>
<keyword evidence="7" id="KW-0587">Phenylpropanoid metabolism</keyword>
<feature type="transmembrane region" description="Helical" evidence="9">
    <location>
        <begin position="707"/>
        <end position="728"/>
    </location>
</feature>
<evidence type="ECO:0000256" key="8">
    <source>
        <dbReference type="ARBA" id="ARBA00023136"/>
    </source>
</evidence>
<dbReference type="InterPro" id="IPR042099">
    <property type="entry name" value="ANL_N_sf"/>
</dbReference>
<dbReference type="InterPro" id="IPR007300">
    <property type="entry name" value="CidB/LrgB"/>
</dbReference>
<feature type="transmembrane region" description="Helical" evidence="9">
    <location>
        <begin position="113"/>
        <end position="138"/>
    </location>
</feature>
<feature type="transmembrane region" description="Helical" evidence="9">
    <location>
        <begin position="765"/>
        <end position="786"/>
    </location>
</feature>
<feature type="transmembrane region" description="Helical" evidence="9">
    <location>
        <begin position="664"/>
        <end position="686"/>
    </location>
</feature>
<feature type="transmembrane region" description="Helical" evidence="9">
    <location>
        <begin position="734"/>
        <end position="753"/>
    </location>
</feature>
<dbReference type="InterPro" id="IPR025110">
    <property type="entry name" value="AMP-bd_C"/>
</dbReference>
<feature type="transmembrane region" description="Helical" evidence="9">
    <location>
        <begin position="806"/>
        <end position="827"/>
    </location>
</feature>
<dbReference type="GO" id="GO:0009698">
    <property type="term" value="P:phenylpropanoid metabolic process"/>
    <property type="evidence" value="ECO:0007669"/>
    <property type="project" value="UniProtKB-KW"/>
</dbReference>
<comment type="similarity">
    <text evidence="3">Belongs to the ATP-dependent AMP-binding enzyme family.</text>
</comment>
<dbReference type="PANTHER" id="PTHR30249">
    <property type="entry name" value="PUTATIVE SEROTONIN TRANSPORTER"/>
    <property type="match status" value="1"/>
</dbReference>
<feature type="transmembrane region" description="Helical" evidence="9">
    <location>
        <begin position="896"/>
        <end position="916"/>
    </location>
</feature>
<dbReference type="EMBL" id="JACXVP010000008">
    <property type="protein sequence ID" value="KAG5592499.1"/>
    <property type="molecule type" value="Genomic_DNA"/>
</dbReference>
<dbReference type="Pfam" id="PF13193">
    <property type="entry name" value="AMP-binding_C"/>
    <property type="match status" value="1"/>
</dbReference>
<evidence type="ECO:0000259" key="11">
    <source>
        <dbReference type="Pfam" id="PF13193"/>
    </source>
</evidence>
<evidence type="ECO:0000256" key="5">
    <source>
        <dbReference type="ARBA" id="ARBA00022692"/>
    </source>
</evidence>
<evidence type="ECO:0000256" key="2">
    <source>
        <dbReference type="ARBA" id="ARBA00004930"/>
    </source>
</evidence>
<dbReference type="Pfam" id="PF04172">
    <property type="entry name" value="LrgB"/>
    <property type="match status" value="1"/>
</dbReference>
<feature type="domain" description="AMP-binding enzyme C-terminal" evidence="11">
    <location>
        <begin position="487"/>
        <end position="556"/>
    </location>
</feature>
<keyword evidence="4" id="KW-0436">Ligase</keyword>
<feature type="transmembrane region" description="Helical" evidence="9">
    <location>
        <begin position="839"/>
        <end position="862"/>
    </location>
</feature>
<evidence type="ECO:0000256" key="9">
    <source>
        <dbReference type="SAM" id="Phobius"/>
    </source>
</evidence>
<keyword evidence="8 9" id="KW-0472">Membrane</keyword>
<comment type="caution">
    <text evidence="12">The sequence shown here is derived from an EMBL/GenBank/DDBJ whole genome shotgun (WGS) entry which is preliminary data.</text>
</comment>
<proteinExistence type="inferred from homology"/>
<dbReference type="SUPFAM" id="SSF56801">
    <property type="entry name" value="Acetyl-CoA synthetase-like"/>
    <property type="match status" value="1"/>
</dbReference>
<comment type="subcellular location">
    <subcellularLocation>
        <location evidence="1">Membrane</location>
        <topology evidence="1">Multi-pass membrane protein</topology>
    </subcellularLocation>
</comment>
<feature type="transmembrane region" description="Helical" evidence="9">
    <location>
        <begin position="868"/>
        <end position="889"/>
    </location>
</feature>
<feature type="transmembrane region" description="Helical" evidence="9">
    <location>
        <begin position="592"/>
        <end position="612"/>
    </location>
</feature>
<dbReference type="GO" id="GO:0106286">
    <property type="term" value="F:(E)-caffeate-CoA ligase activity"/>
    <property type="evidence" value="ECO:0007669"/>
    <property type="project" value="UniProtKB-ARBA"/>
</dbReference>
<protein>
    <recommendedName>
        <fullName evidence="14">4-coumarate--CoA ligase</fullName>
    </recommendedName>
</protein>
<dbReference type="GO" id="GO:0016020">
    <property type="term" value="C:membrane"/>
    <property type="evidence" value="ECO:0007669"/>
    <property type="project" value="UniProtKB-SubCell"/>
</dbReference>